<protein>
    <submittedName>
        <fullName evidence="1">Uncharacterized protein</fullName>
    </submittedName>
</protein>
<reference evidence="1 2" key="1">
    <citation type="journal article" date="2018" name="Nat. Genet.">
        <title>The Rosa genome provides new insights in the design of modern roses.</title>
        <authorList>
            <person name="Bendahmane M."/>
        </authorList>
    </citation>
    <scope>NUCLEOTIDE SEQUENCE [LARGE SCALE GENOMIC DNA]</scope>
    <source>
        <strain evidence="2">cv. Old Blush</strain>
    </source>
</reference>
<dbReference type="STRING" id="74649.A0A2P6R7U4"/>
<evidence type="ECO:0000313" key="2">
    <source>
        <dbReference type="Proteomes" id="UP000238479"/>
    </source>
</evidence>
<comment type="caution">
    <text evidence="1">The sequence shown here is derived from an EMBL/GenBank/DDBJ whole genome shotgun (WGS) entry which is preliminary data.</text>
</comment>
<dbReference type="Gramene" id="PRQ42498">
    <property type="protein sequence ID" value="PRQ42498"/>
    <property type="gene ID" value="RchiOBHm_Chr3g0458311"/>
</dbReference>
<dbReference type="PANTHER" id="PTHR14304:SF11">
    <property type="entry name" value="SAP DOMAIN-CONTAINING PROTEIN"/>
    <property type="match status" value="1"/>
</dbReference>
<sequence length="113" mass="12503">MSDSEIPSASSAYSSSLIDVERDYLSMDKRYPRLFIPSEFCKAVAKEESSTFYPDSCQVEEEGAAVMKEPTTKILAEEPAISGGGNIVWNVKVGYFFDLPPCVSYSLNCPKVR</sequence>
<proteinExistence type="predicted"/>
<accession>A0A2P6R7U4</accession>
<dbReference type="AlphaFoldDB" id="A0A2P6R7U4"/>
<name>A0A2P6R7U4_ROSCH</name>
<dbReference type="EMBL" id="PDCK01000041">
    <property type="protein sequence ID" value="PRQ42498.1"/>
    <property type="molecule type" value="Genomic_DNA"/>
</dbReference>
<keyword evidence="2" id="KW-1185">Reference proteome</keyword>
<dbReference type="GO" id="GO:0006355">
    <property type="term" value="P:regulation of DNA-templated transcription"/>
    <property type="evidence" value="ECO:0007669"/>
    <property type="project" value="InterPro"/>
</dbReference>
<evidence type="ECO:0000313" key="1">
    <source>
        <dbReference type="EMBL" id="PRQ42498.1"/>
    </source>
</evidence>
<dbReference type="PANTHER" id="PTHR14304">
    <property type="entry name" value="CELL DIVISION CYCLE AND APOPTOSIS REGULATOR PROTEIN"/>
    <property type="match status" value="1"/>
</dbReference>
<dbReference type="Proteomes" id="UP000238479">
    <property type="component" value="Chromosome 3"/>
</dbReference>
<dbReference type="GO" id="GO:0005634">
    <property type="term" value="C:nucleus"/>
    <property type="evidence" value="ECO:0007669"/>
    <property type="project" value="TreeGrafter"/>
</dbReference>
<organism evidence="1 2">
    <name type="scientific">Rosa chinensis</name>
    <name type="common">China rose</name>
    <dbReference type="NCBI Taxonomy" id="74649"/>
    <lineage>
        <taxon>Eukaryota</taxon>
        <taxon>Viridiplantae</taxon>
        <taxon>Streptophyta</taxon>
        <taxon>Embryophyta</taxon>
        <taxon>Tracheophyta</taxon>
        <taxon>Spermatophyta</taxon>
        <taxon>Magnoliopsida</taxon>
        <taxon>eudicotyledons</taxon>
        <taxon>Gunneridae</taxon>
        <taxon>Pentapetalae</taxon>
        <taxon>rosids</taxon>
        <taxon>fabids</taxon>
        <taxon>Rosales</taxon>
        <taxon>Rosaceae</taxon>
        <taxon>Rosoideae</taxon>
        <taxon>Rosoideae incertae sedis</taxon>
        <taxon>Rosa</taxon>
    </lineage>
</organism>
<gene>
    <name evidence="1" type="ORF">RchiOBHm_Chr3g0458311</name>
</gene>
<dbReference type="InterPro" id="IPR025224">
    <property type="entry name" value="CCAR1/CCAR2"/>
</dbReference>